<evidence type="ECO:0000313" key="4">
    <source>
        <dbReference type="Proteomes" id="UP001430356"/>
    </source>
</evidence>
<feature type="compositionally biased region" description="Basic and acidic residues" evidence="1">
    <location>
        <begin position="81"/>
        <end position="90"/>
    </location>
</feature>
<evidence type="ECO:0000259" key="2">
    <source>
        <dbReference type="Pfam" id="PF14655"/>
    </source>
</evidence>
<reference evidence="3 4" key="1">
    <citation type="journal article" date="2021" name="MBio">
        <title>A New Model Trypanosomatid, Novymonas esmeraldas: Genomic Perception of Its 'Candidatus Pandoraea novymonadis' Endosymbiont.</title>
        <authorList>
            <person name="Zakharova A."/>
            <person name="Saura A."/>
            <person name="Butenko A."/>
            <person name="Podesvova L."/>
            <person name="Warmusova S."/>
            <person name="Kostygov A.Y."/>
            <person name="Nenarokova A."/>
            <person name="Lukes J."/>
            <person name="Opperdoes F.R."/>
            <person name="Yurchenko V."/>
        </authorList>
    </citation>
    <scope>NUCLEOTIDE SEQUENCE [LARGE SCALE GENOMIC DNA]</scope>
    <source>
        <strain evidence="3 4">E262AT.01</strain>
    </source>
</reference>
<protein>
    <submittedName>
        <fullName evidence="3">Rab3 GTPase-activating protein regulatory subunit N-terminus</fullName>
    </submittedName>
</protein>
<feature type="region of interest" description="Disordered" evidence="1">
    <location>
        <begin position="268"/>
        <end position="293"/>
    </location>
</feature>
<feature type="region of interest" description="Disordered" evidence="1">
    <location>
        <begin position="62"/>
        <end position="92"/>
    </location>
</feature>
<dbReference type="Pfam" id="PF14655">
    <property type="entry name" value="RAB3GAP2_N"/>
    <property type="match status" value="1"/>
</dbReference>
<feature type="region of interest" description="Disordered" evidence="1">
    <location>
        <begin position="664"/>
        <end position="683"/>
    </location>
</feature>
<dbReference type="InterPro" id="IPR026059">
    <property type="entry name" value="Rab3GAP2"/>
</dbReference>
<name>A0AAW0EKA1_9TRYP</name>
<keyword evidence="4" id="KW-1185">Reference proteome</keyword>
<evidence type="ECO:0000313" key="3">
    <source>
        <dbReference type="EMBL" id="KAK7194071.1"/>
    </source>
</evidence>
<accession>A0AAW0EKA1</accession>
<comment type="caution">
    <text evidence="3">The sequence shown here is derived from an EMBL/GenBank/DDBJ whole genome shotgun (WGS) entry which is preliminary data.</text>
</comment>
<dbReference type="InterPro" id="IPR032839">
    <property type="entry name" value="RAB3GAP_N"/>
</dbReference>
<dbReference type="EMBL" id="JAECZO010000030">
    <property type="protein sequence ID" value="KAK7194071.1"/>
    <property type="molecule type" value="Genomic_DNA"/>
</dbReference>
<feature type="compositionally biased region" description="Low complexity" evidence="1">
    <location>
        <begin position="1250"/>
        <end position="1259"/>
    </location>
</feature>
<dbReference type="Proteomes" id="UP001430356">
    <property type="component" value="Unassembled WGS sequence"/>
</dbReference>
<feature type="compositionally biased region" description="Polar residues" evidence="1">
    <location>
        <begin position="63"/>
        <end position="77"/>
    </location>
</feature>
<dbReference type="PANTHER" id="PTHR12472:SF0">
    <property type="entry name" value="RAB3 GTPASE-ACTIVATING PROTEIN NON-CATALYTIC SUBUNIT"/>
    <property type="match status" value="1"/>
</dbReference>
<feature type="region of interest" description="Disordered" evidence="1">
    <location>
        <begin position="219"/>
        <end position="239"/>
    </location>
</feature>
<feature type="domain" description="Rab3-GAP regulatory subunit N-terminal" evidence="2">
    <location>
        <begin position="424"/>
        <end position="600"/>
    </location>
</feature>
<evidence type="ECO:0000256" key="1">
    <source>
        <dbReference type="SAM" id="MobiDB-lite"/>
    </source>
</evidence>
<sequence length="1769" mass="186639">MAGAAATTPLELTPVGRVPAREAGHLSRGTVPAVVEVLPGLLLLATVVRAKNRCILELVHPTSAPSDRSTGPSSSTAAEPAQRRLSEGADHGAAAPVPAVSVPAALKAGFRVPRVIQLVAEDEGVIETVALVREPLHCAAAAAAAAETPVKDAALVRDAGDDDAASIDHVHVHFFIGTSNGTVLVGNALRGTILAVAQFQYHHRFDDERRGDRLTTTSMTRAEESHGGAEAAPASGTKRVAANQGVVKFVVRQRSDALRWNPSCPASHTSAGRVNLQHGDGAGPHAGDGLTSPAAGSRVGGVYVVHSGGKVVELTRAALDVFVRASADRLDGRRPHLILEWTPDTSSCAFPVAGPASAFAAHVSGVFVLAPPPPSSSVSAMESRTASAVTASAETTALSIRDADTFREAVDGAAESPLLAPLGPRHATSEMLVVGGTSPLFSFFRLQPPHSGFSASSTVRAVRNMVTGVARSLWFGAIGAPGPAERPAHLKKLTAPRTHTFLQADAKCTALQVDPTQQWVAFAIEGGGRLYVADVQSGVTVAVLKGCRAAQFAWWWTEPGGGTAALLLVVYLPLRHAVEVYTARTWQRLAARHVPEGSVLLRCSGVPCEVPEAAAMSRAGRGHGLGRTAVGCDGNGSAPLLMDPAGNVVRATLRWVLTGPLAGRTRLRSPQPPQSPAPWGASGVAAGEGAVSLSASILRGCQSPDDFLELAVQLPLPHVGVSAGGEAVVDGGGEVRAYLQQLTGLRHAVQRRFAPGLAEIATTAMPCAGHEVLSGAAAAVPHGVTAAQCLHYVGLLASLVENYHRLLACTRPTATRYFDPQQWTSALVTADLWKATFSIATHPTVAAFARMVDAEVSATLSTHPSELAIYKKHVAPYTQQVMRDPTRADRAPRLAAPSDFMTLRDFVRCFYAGSARPTFLCGAIESAEDADGSVSILGRLSDLALGMWGLDSFLTQLPALRDLGCSDADVACITLTWVARQAGRDLAALFSSTTVGCLAATLLTFSDEHVAAAVARAPIPFISADGNLATRAAVDSITGLVWCCAVRAALRRPAPCHAHGELLVRRVRQLLQLWYSLTKGAPPPANSPAAKTAAAGADDAVALFLRLGAVEPSCSPAVAQRHRASDWGGSGDGVEALRGDGDVVEVYLQRNGIAVTLLDGFTVPRGDADADAARLFPQFSAFVTLLGEAGYVSDPDTVVVETLPWIDGHEWAADRFHNEALRPMERLWEKLGSAPAMGGGARSGERGHRSSSGSSGSSGGSAAAVYQSCLILVAMSVLQHVLRPLTDVAFFFWETDAVPDGDFFPVDGAPAGLALSGSRTTREYLRSVQRLASFVETMLLRVVVPLQDVERVLLIQHVSLALAADDALLFPLVPAFLRVRLTLWMQVLAQTPRAPLRRARRVRRLLETILLFSDASSMTMGGVPLTQLQSRLRVPWKDLLGGPSRWMQLQLLPTAFLTDFASPEPRPVVRRASLTATVAPPSRHTVSAVSVYTAEEEDPHSTPLCIAAAAALLRRFLVAGAALYASQQDPPAVATGPAAAGAAVPVPALGLIAEDTRQSLMRAAQSLGLQEVYPDIADVVLMDYEIKHLFPVSAVEQEMLLLSTRSAAAQVAAATLPSLLLLLLQHVTAQRKGYGYRGERAAFDTASEVLRSMTQAVSDEARAWLQAREDEMATADGVARAAVTDARTSHADSLLTSPGWVTAVEHQEMGQLMSAVLSTARGSLPHKNLFHLLFTLAQWVCEGRLMLPAATQRVARELPLIVEKWEHLL</sequence>
<gene>
    <name evidence="3" type="ORF">NESM_000319800</name>
</gene>
<dbReference type="PANTHER" id="PTHR12472">
    <property type="entry name" value="RAB3-GAP REGULATORY DOMAIN"/>
    <property type="match status" value="1"/>
</dbReference>
<proteinExistence type="predicted"/>
<feature type="region of interest" description="Disordered" evidence="1">
    <location>
        <begin position="1235"/>
        <end position="1259"/>
    </location>
</feature>
<organism evidence="3 4">
    <name type="scientific">Novymonas esmeraldas</name>
    <dbReference type="NCBI Taxonomy" id="1808958"/>
    <lineage>
        <taxon>Eukaryota</taxon>
        <taxon>Discoba</taxon>
        <taxon>Euglenozoa</taxon>
        <taxon>Kinetoplastea</taxon>
        <taxon>Metakinetoplastina</taxon>
        <taxon>Trypanosomatida</taxon>
        <taxon>Trypanosomatidae</taxon>
        <taxon>Novymonas</taxon>
    </lineage>
</organism>